<organism evidence="2 3">
    <name type="scientific">Stigmatella aurantiaca</name>
    <dbReference type="NCBI Taxonomy" id="41"/>
    <lineage>
        <taxon>Bacteria</taxon>
        <taxon>Pseudomonadati</taxon>
        <taxon>Myxococcota</taxon>
        <taxon>Myxococcia</taxon>
        <taxon>Myxococcales</taxon>
        <taxon>Cystobacterineae</taxon>
        <taxon>Archangiaceae</taxon>
        <taxon>Stigmatella</taxon>
    </lineage>
</organism>
<evidence type="ECO:0000313" key="3">
    <source>
        <dbReference type="Proteomes" id="UP000182719"/>
    </source>
</evidence>
<dbReference type="PRINTS" id="PR00834">
    <property type="entry name" value="PROTEASES2C"/>
</dbReference>
<feature type="region of interest" description="Disordered" evidence="1">
    <location>
        <begin position="18"/>
        <end position="47"/>
    </location>
</feature>
<dbReference type="Proteomes" id="UP000182719">
    <property type="component" value="Unassembled WGS sequence"/>
</dbReference>
<dbReference type="AlphaFoldDB" id="A0A1H7JCP9"/>
<keyword evidence="3" id="KW-1185">Reference proteome</keyword>
<sequence length="455" mass="49781">MLTLFVIATLAQVPVPIPPREPEPAVLPGQAPASSPEAGEAQEPIPPLPVASLPPATHELFERIKRRVAQVRIIERRSGTKSSIGSAFFVSAEGHAITNYHVVSDMVFHPEDYTAELVRDGQQALPVKLLGVDVVHDLAVVRLDQPMADFFVLEERPPPQGARLFAMGNPRDLGTTIVEGTYNGLVQDALYDRVHFSGAINPGMSGGPTLTGEGRVVGVNVATMGNQVGFLVPVEHARALLTRARQAQDAEGSSQDALFNSVRTQLFEHQQRVTDHLMATPLPHQSLGSYEVPGRWLPFLKCWGDTPHDAERPYSVTNYQCSSEEDLFLTSAHRTGVVSYVHQYVSSSKLGTLRFATLYAEIFASDPILVEATRDDVTNFRCRSEFVESGGLTLRAALCLRAYKKFPGIYDLVLRAAALPSGTQGVDSSLTLAGFSPENAQRLARRYLEAMTWKR</sequence>
<gene>
    <name evidence="2" type="ORF">SAMN05444354_102156</name>
</gene>
<evidence type="ECO:0000256" key="1">
    <source>
        <dbReference type="SAM" id="MobiDB-lite"/>
    </source>
</evidence>
<dbReference type="InterPro" id="IPR009003">
    <property type="entry name" value="Peptidase_S1_PA"/>
</dbReference>
<evidence type="ECO:0000313" key="2">
    <source>
        <dbReference type="EMBL" id="SEK71667.1"/>
    </source>
</evidence>
<reference evidence="3" key="1">
    <citation type="submission" date="2016-10" db="EMBL/GenBank/DDBJ databases">
        <authorList>
            <person name="Varghese N."/>
            <person name="Submissions S."/>
        </authorList>
    </citation>
    <scope>NUCLEOTIDE SEQUENCE [LARGE SCALE GENOMIC DNA]</scope>
    <source>
        <strain evidence="3">DSM 17044</strain>
    </source>
</reference>
<dbReference type="OrthoDB" id="8581982at2"/>
<dbReference type="PANTHER" id="PTHR43019:SF23">
    <property type="entry name" value="PROTEASE DO-LIKE 5, CHLOROPLASTIC"/>
    <property type="match status" value="1"/>
</dbReference>
<dbReference type="RefSeq" id="WP_075005321.1">
    <property type="nucleotide sequence ID" value="NZ_FOAP01000002.1"/>
</dbReference>
<dbReference type="Gene3D" id="2.40.10.10">
    <property type="entry name" value="Trypsin-like serine proteases"/>
    <property type="match status" value="2"/>
</dbReference>
<dbReference type="GO" id="GO:0006508">
    <property type="term" value="P:proteolysis"/>
    <property type="evidence" value="ECO:0007669"/>
    <property type="project" value="InterPro"/>
</dbReference>
<dbReference type="InterPro" id="IPR001940">
    <property type="entry name" value="Peptidase_S1C"/>
</dbReference>
<dbReference type="SUPFAM" id="SSF50494">
    <property type="entry name" value="Trypsin-like serine proteases"/>
    <property type="match status" value="1"/>
</dbReference>
<accession>A0A1H7JCP9</accession>
<name>A0A1H7JCP9_STIAU</name>
<dbReference type="Pfam" id="PF13365">
    <property type="entry name" value="Trypsin_2"/>
    <property type="match status" value="1"/>
</dbReference>
<dbReference type="PANTHER" id="PTHR43019">
    <property type="entry name" value="SERINE ENDOPROTEASE DEGS"/>
    <property type="match status" value="1"/>
</dbReference>
<dbReference type="InterPro" id="IPR043504">
    <property type="entry name" value="Peptidase_S1_PA_chymotrypsin"/>
</dbReference>
<protein>
    <submittedName>
        <fullName evidence="2">Trypsin-like peptidase domain-containing protein</fullName>
    </submittedName>
</protein>
<dbReference type="GO" id="GO:0004252">
    <property type="term" value="F:serine-type endopeptidase activity"/>
    <property type="evidence" value="ECO:0007669"/>
    <property type="project" value="InterPro"/>
</dbReference>
<dbReference type="EMBL" id="FOAP01000002">
    <property type="protein sequence ID" value="SEK71667.1"/>
    <property type="molecule type" value="Genomic_DNA"/>
</dbReference>
<proteinExistence type="predicted"/>